<dbReference type="Gene3D" id="3.40.630.30">
    <property type="match status" value="1"/>
</dbReference>
<dbReference type="PROSITE" id="PS51186">
    <property type="entry name" value="GNAT"/>
    <property type="match status" value="1"/>
</dbReference>
<dbReference type="InterPro" id="IPR016181">
    <property type="entry name" value="Acyl_CoA_acyltransferase"/>
</dbReference>
<protein>
    <submittedName>
        <fullName evidence="2">GNAT family N-acetyltransferase</fullName>
        <ecNumber evidence="2">2.3.-.-</ecNumber>
    </submittedName>
</protein>
<dbReference type="Proteomes" id="UP001597307">
    <property type="component" value="Unassembled WGS sequence"/>
</dbReference>
<gene>
    <name evidence="2" type="ORF">ACFSFX_01970</name>
</gene>
<sequence>MIFSIRRALPDDAETYSRTHLQGLHETYAQIMPPQFHVHYDAELPTLIAKRREALEAGASSWVAFDEAGTAMGIATSGPGRDEDRPDFELHHIYTLAASHGTGLGQRLLDTALEGRAAYLWILNGNPRAERFYRRNGFQPDGTETLCGPTWHHRPMFRMHRQ</sequence>
<dbReference type="EC" id="2.3.-.-" evidence="2"/>
<dbReference type="InterPro" id="IPR000182">
    <property type="entry name" value="GNAT_dom"/>
</dbReference>
<keyword evidence="3" id="KW-1185">Reference proteome</keyword>
<dbReference type="SUPFAM" id="SSF55729">
    <property type="entry name" value="Acyl-CoA N-acyltransferases (Nat)"/>
    <property type="match status" value="1"/>
</dbReference>
<dbReference type="RefSeq" id="WP_343877557.1">
    <property type="nucleotide sequence ID" value="NZ_BAAAIJ010000007.1"/>
</dbReference>
<proteinExistence type="predicted"/>
<keyword evidence="2" id="KW-0012">Acyltransferase</keyword>
<evidence type="ECO:0000313" key="3">
    <source>
        <dbReference type="Proteomes" id="UP001597307"/>
    </source>
</evidence>
<comment type="caution">
    <text evidence="2">The sequence shown here is derived from an EMBL/GenBank/DDBJ whole genome shotgun (WGS) entry which is preliminary data.</text>
</comment>
<feature type="domain" description="N-acetyltransferase" evidence="1">
    <location>
        <begin position="3"/>
        <end position="162"/>
    </location>
</feature>
<reference evidence="3" key="1">
    <citation type="journal article" date="2019" name="Int. J. Syst. Evol. Microbiol.">
        <title>The Global Catalogue of Microorganisms (GCM) 10K type strain sequencing project: providing services to taxonomists for standard genome sequencing and annotation.</title>
        <authorList>
            <consortium name="The Broad Institute Genomics Platform"/>
            <consortium name="The Broad Institute Genome Sequencing Center for Infectious Disease"/>
            <person name="Wu L."/>
            <person name="Ma J."/>
        </authorList>
    </citation>
    <scope>NUCLEOTIDE SEQUENCE [LARGE SCALE GENOMIC DNA]</scope>
    <source>
        <strain evidence="3">JCM 11496</strain>
    </source>
</reference>
<name>A0ABW4Q231_9MICC</name>
<organism evidence="2 3">
    <name type="scientific">Arthrobacter flavus</name>
    <dbReference type="NCBI Taxonomy" id="95172"/>
    <lineage>
        <taxon>Bacteria</taxon>
        <taxon>Bacillati</taxon>
        <taxon>Actinomycetota</taxon>
        <taxon>Actinomycetes</taxon>
        <taxon>Micrococcales</taxon>
        <taxon>Micrococcaceae</taxon>
        <taxon>Arthrobacter</taxon>
    </lineage>
</organism>
<dbReference type="EMBL" id="JBHUGA010000006">
    <property type="protein sequence ID" value="MFD1845360.1"/>
    <property type="molecule type" value="Genomic_DNA"/>
</dbReference>
<dbReference type="Pfam" id="PF13508">
    <property type="entry name" value="Acetyltransf_7"/>
    <property type="match status" value="1"/>
</dbReference>
<dbReference type="CDD" id="cd04301">
    <property type="entry name" value="NAT_SF"/>
    <property type="match status" value="1"/>
</dbReference>
<keyword evidence="2" id="KW-0808">Transferase</keyword>
<evidence type="ECO:0000259" key="1">
    <source>
        <dbReference type="PROSITE" id="PS51186"/>
    </source>
</evidence>
<dbReference type="GO" id="GO:0016746">
    <property type="term" value="F:acyltransferase activity"/>
    <property type="evidence" value="ECO:0007669"/>
    <property type="project" value="UniProtKB-KW"/>
</dbReference>
<evidence type="ECO:0000313" key="2">
    <source>
        <dbReference type="EMBL" id="MFD1845360.1"/>
    </source>
</evidence>
<accession>A0ABW4Q231</accession>